<evidence type="ECO:0000313" key="2">
    <source>
        <dbReference type="EMBL" id="TCL09298.1"/>
    </source>
</evidence>
<sequence length="319" mass="33761">MLKWIGLSLLTLLIASVVATLWKVEQRKATAKSDFPPDGEFTEVDGHPVHYVSMGAADRPAVVLLHGASGNTRDFTFDLARRLASDYRVVVFDRPGLGHTPALAPNGVTISDQAALLSKASANIGVLNPIVAGQSFGGAVTMAWAVNHPDNIAAAVSIAGATYPWEGGFSGFYARLADPWKGPVVARLISAWASEDYVADSIAGIFAPQPAPDGYAAYVGVPLVLRPSSLLANAQQRHELRPQLAALAPQYKNLTLPVEIVHGDKDTTVGINVHSTRMVEDIPGANLVALEGIGHMPHHTNPEDVIAAIDRAAVRAGLR</sequence>
<name>A0A4R1NVJ5_9RHOB</name>
<dbReference type="SUPFAM" id="SSF53474">
    <property type="entry name" value="alpha/beta-Hydrolases"/>
    <property type="match status" value="1"/>
</dbReference>
<dbReference type="InterPro" id="IPR050228">
    <property type="entry name" value="Carboxylesterase_BioH"/>
</dbReference>
<dbReference type="EMBL" id="SMGR01000001">
    <property type="protein sequence ID" value="TCL09298.1"/>
    <property type="molecule type" value="Genomic_DNA"/>
</dbReference>
<protein>
    <submittedName>
        <fullName evidence="2">Pimeloyl-ACP methyl ester carboxylesterase</fullName>
    </submittedName>
</protein>
<dbReference type="RefSeq" id="WP_132859345.1">
    <property type="nucleotide sequence ID" value="NZ_SMGR01000001.1"/>
</dbReference>
<dbReference type="InterPro" id="IPR029058">
    <property type="entry name" value="AB_hydrolase_fold"/>
</dbReference>
<dbReference type="PANTHER" id="PTHR43194">
    <property type="entry name" value="HYDROLASE ALPHA/BETA FOLD FAMILY"/>
    <property type="match status" value="1"/>
</dbReference>
<feature type="domain" description="AB hydrolase-1" evidence="1">
    <location>
        <begin position="60"/>
        <end position="302"/>
    </location>
</feature>
<dbReference type="PANTHER" id="PTHR43194:SF2">
    <property type="entry name" value="PEROXISOMAL MEMBRANE PROTEIN LPX1"/>
    <property type="match status" value="1"/>
</dbReference>
<comment type="caution">
    <text evidence="2">The sequence shown here is derived from an EMBL/GenBank/DDBJ whole genome shotgun (WGS) entry which is preliminary data.</text>
</comment>
<dbReference type="OrthoDB" id="9815441at2"/>
<proteinExistence type="predicted"/>
<gene>
    <name evidence="2" type="ORF">BXY66_1343</name>
</gene>
<organism evidence="2 3">
    <name type="scientific">Shimia isoporae</name>
    <dbReference type="NCBI Taxonomy" id="647720"/>
    <lineage>
        <taxon>Bacteria</taxon>
        <taxon>Pseudomonadati</taxon>
        <taxon>Pseudomonadota</taxon>
        <taxon>Alphaproteobacteria</taxon>
        <taxon>Rhodobacterales</taxon>
        <taxon>Roseobacteraceae</taxon>
    </lineage>
</organism>
<dbReference type="InterPro" id="IPR000073">
    <property type="entry name" value="AB_hydrolase_1"/>
</dbReference>
<evidence type="ECO:0000259" key="1">
    <source>
        <dbReference type="Pfam" id="PF00561"/>
    </source>
</evidence>
<dbReference type="Pfam" id="PF00561">
    <property type="entry name" value="Abhydrolase_1"/>
    <property type="match status" value="1"/>
</dbReference>
<keyword evidence="3" id="KW-1185">Reference proteome</keyword>
<dbReference type="Proteomes" id="UP000295673">
    <property type="component" value="Unassembled WGS sequence"/>
</dbReference>
<dbReference type="AlphaFoldDB" id="A0A4R1NVJ5"/>
<accession>A0A4R1NVJ5</accession>
<evidence type="ECO:0000313" key="3">
    <source>
        <dbReference type="Proteomes" id="UP000295673"/>
    </source>
</evidence>
<dbReference type="PRINTS" id="PR00111">
    <property type="entry name" value="ABHYDROLASE"/>
</dbReference>
<dbReference type="Gene3D" id="3.40.50.1820">
    <property type="entry name" value="alpha/beta hydrolase"/>
    <property type="match status" value="1"/>
</dbReference>
<reference evidence="2 3" key="1">
    <citation type="submission" date="2019-03" db="EMBL/GenBank/DDBJ databases">
        <title>Genomic Encyclopedia of Archaeal and Bacterial Type Strains, Phase II (KMG-II): from individual species to whole genera.</title>
        <authorList>
            <person name="Goeker M."/>
        </authorList>
    </citation>
    <scope>NUCLEOTIDE SEQUENCE [LARGE SCALE GENOMIC DNA]</scope>
    <source>
        <strain evidence="2 3">DSM 26433</strain>
    </source>
</reference>